<dbReference type="PANTHER" id="PTHR38690:SF1">
    <property type="entry name" value="PROTEASE"/>
    <property type="match status" value="1"/>
</dbReference>
<reference evidence="4" key="1">
    <citation type="journal article" date="2019" name="Int. J. Syst. Evol. Microbiol.">
        <title>The Global Catalogue of Microorganisms (GCM) 10K type strain sequencing project: providing services to taxonomists for standard genome sequencing and annotation.</title>
        <authorList>
            <consortium name="The Broad Institute Genomics Platform"/>
            <consortium name="The Broad Institute Genome Sequencing Center for Infectious Disease"/>
            <person name="Wu L."/>
            <person name="Ma J."/>
        </authorList>
    </citation>
    <scope>NUCLEOTIDE SEQUENCE [LARGE SCALE GENOMIC DNA]</scope>
    <source>
        <strain evidence="4">SHR3</strain>
    </source>
</reference>
<dbReference type="NCBIfam" id="TIGR02099">
    <property type="entry name" value="YhdP family protein"/>
    <property type="match status" value="1"/>
</dbReference>
<keyword evidence="4" id="KW-1185">Reference proteome</keyword>
<sequence>MNDPSPSSLDQTDAADPAAEARSASRARRVLRAAGLLALAAWFVLGTAVLLVRDVLLPRIDRYRGDIAAIASEALGLPVSIGAIDGDWSRLRPRLHLDDVVVADAEGRPALNLPRVDASFSWASLLQLSPHFSRLEIHSPRLAVRREADGSLFVAGLRVGAQAGGGGMLDWLLGQGQIVVRDASVSWTDALRGAPELQLERVDFRLDRRFGMHRFALLAQPPAALASMLDVRGELRRLSADDPLRAAGRLYLSLERANLGGWRAWVDYPLPLQGEGAVRAWVDLGERHGDEPRTAAVTADVALGAVDTRLGDTLPELHLNRLAGRLSVSRRADGFDVSTRQLALETGGGLRVVPTDFSLQVRNAADGKMAQGSLRANRLDFAALAGLAAYLPFGDAVRARLAGFDPRGELSGLRLDWRGEAAAPEAWTLAGDFAGVGVAAHDGLPGLGGLSGHVEGNERSGRYRIDGRDVHLDLPEVFESSRLDFSVLRAEGGWQRRDGRLEIALDTAGFDNADATGSASGRYWPQPGGAGEIDLQARLTRVEGTSVWRYLPRVVNRDTHNWVRSAIRRAVVPDARLRLKGMLDDFPFRDGKGQFLVSIKLADALLEYAPGWPAIDGIHGEVRFEGPGMRIEAPSARIFGVQLAGVVADVPDLDVLPSEIMTITGKATGPTADFLRFVAESPVAGHIDHFTDGMRAEGGGTLDLRLVMPLRSANDTTVRGDYRFAANRLWPIDGLPALDAAGGRLTFTEKALAIPEARAQMLGAPLRLTARTEADGSVRFEAAGAASLGALRAEWPQAADWTVADHVSGSAPWKADIRVGRTGTEVLVTSDLDGMSTSLPAPFNKPANESWPLRVKFAHPSDGGPPSLEADLAGRVSARLQKDAAGGSAWRGGVGILQPVRGAEKGVMVTAEFDSLDVDAWRRALTTDGDAPAGADAAPAGEPALALAGVAMQAREVRAFGQTLKGVQLRALADAGGWKARLDSDLAVGEFDWRHAGDGTLNAHFRHLTVGSDGDEHAKSAAAPDEAPPRRLPGVDIVADRFSLHGKELGRLEVVARNRGGLWQLERLSVANADGRLTSSGRWQAAGRQLTDLDFRLETPDVGRFSRRFGYPDAVRGGQATLAGKLSWRGAPTRIDFPSLSGSMTLEARDGQFNKLEPGVGRLLGILSLQALPRRITLDFRDVFSSGFAFDRISGSIDVARGVLRTDDLEIRGPAARIRMRGSADIEAETQDLKVAVQPTLSESVAVGAAAGLVNPVAGVVAYVAQKVLSDPIEKFFAYEYTITGTWDDPVVSKSGSAAADLAPGRGGNER</sequence>
<dbReference type="InterPro" id="IPR011836">
    <property type="entry name" value="YhdP"/>
</dbReference>
<evidence type="ECO:0000259" key="2">
    <source>
        <dbReference type="Pfam" id="PF13116"/>
    </source>
</evidence>
<dbReference type="RefSeq" id="WP_096448965.1">
    <property type="nucleotide sequence ID" value="NZ_JBHSOG010000007.1"/>
</dbReference>
<dbReference type="PANTHER" id="PTHR38690">
    <property type="entry name" value="PROTEASE-RELATED"/>
    <property type="match status" value="1"/>
</dbReference>
<dbReference type="Proteomes" id="UP001595974">
    <property type="component" value="Unassembled WGS sequence"/>
</dbReference>
<protein>
    <submittedName>
        <fullName evidence="3">YhdP family protein</fullName>
    </submittedName>
</protein>
<dbReference type="InterPro" id="IPR025263">
    <property type="entry name" value="YhdP_central"/>
</dbReference>
<dbReference type="EMBL" id="JBHSOG010000007">
    <property type="protein sequence ID" value="MFC5768101.1"/>
    <property type="molecule type" value="Genomic_DNA"/>
</dbReference>
<evidence type="ECO:0000313" key="3">
    <source>
        <dbReference type="EMBL" id="MFC5768101.1"/>
    </source>
</evidence>
<dbReference type="Pfam" id="PF13116">
    <property type="entry name" value="YhdP"/>
    <property type="match status" value="1"/>
</dbReference>
<proteinExistence type="predicted"/>
<keyword evidence="1" id="KW-0472">Membrane</keyword>
<evidence type="ECO:0000313" key="4">
    <source>
        <dbReference type="Proteomes" id="UP001595974"/>
    </source>
</evidence>
<name>A0ABW1ALZ0_9RHOO</name>
<evidence type="ECO:0000256" key="1">
    <source>
        <dbReference type="SAM" id="Phobius"/>
    </source>
</evidence>
<keyword evidence="1" id="KW-0812">Transmembrane</keyword>
<keyword evidence="1" id="KW-1133">Transmembrane helix</keyword>
<comment type="caution">
    <text evidence="3">The sequence shown here is derived from an EMBL/GenBank/DDBJ whole genome shotgun (WGS) entry which is preliminary data.</text>
</comment>
<feature type="domain" description="YhdP central" evidence="2">
    <location>
        <begin position="35"/>
        <end position="1292"/>
    </location>
</feature>
<feature type="transmembrane region" description="Helical" evidence="1">
    <location>
        <begin position="30"/>
        <end position="52"/>
    </location>
</feature>
<accession>A0ABW1ALZ0</accession>
<organism evidence="3 4">
    <name type="scientific">Thauera sinica</name>
    <dbReference type="NCBI Taxonomy" id="2665146"/>
    <lineage>
        <taxon>Bacteria</taxon>
        <taxon>Pseudomonadati</taxon>
        <taxon>Pseudomonadota</taxon>
        <taxon>Betaproteobacteria</taxon>
        <taxon>Rhodocyclales</taxon>
        <taxon>Zoogloeaceae</taxon>
        <taxon>Thauera</taxon>
    </lineage>
</organism>
<gene>
    <name evidence="3" type="ORF">ACFPTN_01810</name>
</gene>